<keyword evidence="2" id="KW-1185">Reference proteome</keyword>
<dbReference type="Proteomes" id="UP000054843">
    <property type="component" value="Unassembled WGS sequence"/>
</dbReference>
<proteinExistence type="predicted"/>
<gene>
    <name evidence="1" type="ORF">T10_10190</name>
</gene>
<evidence type="ECO:0000313" key="1">
    <source>
        <dbReference type="EMBL" id="KRZ78827.1"/>
    </source>
</evidence>
<comment type="caution">
    <text evidence="1">The sequence shown here is derived from an EMBL/GenBank/DDBJ whole genome shotgun (WGS) entry which is preliminary data.</text>
</comment>
<reference evidence="1 2" key="1">
    <citation type="submission" date="2015-01" db="EMBL/GenBank/DDBJ databases">
        <title>Evolution of Trichinella species and genotypes.</title>
        <authorList>
            <person name="Korhonen P.K."/>
            <person name="Edoardo P."/>
            <person name="Giuseppe L.R."/>
            <person name="Gasser R.B."/>
        </authorList>
    </citation>
    <scope>NUCLEOTIDE SEQUENCE [LARGE SCALE GENOMIC DNA]</scope>
    <source>
        <strain evidence="1">ISS1980</strain>
    </source>
</reference>
<sequence>MTLLEPEEPRHRSLSKETNSISNACNSAFMFSKYARPLYSNSHLDDQKWSLMIKQRFTSEPDNLFNVNNTDSTYSKQ</sequence>
<dbReference type="EMBL" id="JYDO01000010">
    <property type="protein sequence ID" value="KRZ78827.1"/>
    <property type="molecule type" value="Genomic_DNA"/>
</dbReference>
<organism evidence="1 2">
    <name type="scientific">Trichinella papuae</name>
    <dbReference type="NCBI Taxonomy" id="268474"/>
    <lineage>
        <taxon>Eukaryota</taxon>
        <taxon>Metazoa</taxon>
        <taxon>Ecdysozoa</taxon>
        <taxon>Nematoda</taxon>
        <taxon>Enoplea</taxon>
        <taxon>Dorylaimia</taxon>
        <taxon>Trichinellida</taxon>
        <taxon>Trichinellidae</taxon>
        <taxon>Trichinella</taxon>
    </lineage>
</organism>
<evidence type="ECO:0000313" key="2">
    <source>
        <dbReference type="Proteomes" id="UP000054843"/>
    </source>
</evidence>
<protein>
    <submittedName>
        <fullName evidence="1">Uncharacterized protein</fullName>
    </submittedName>
</protein>
<name>A0A0V1N4B1_9BILA</name>
<dbReference type="AlphaFoldDB" id="A0A0V1N4B1"/>
<accession>A0A0V1N4B1</accession>